<feature type="region of interest" description="Disordered" evidence="5">
    <location>
        <begin position="628"/>
        <end position="735"/>
    </location>
</feature>
<keyword evidence="7" id="KW-1185">Reference proteome</keyword>
<organism evidence="6 7">
    <name type="scientific">Batillaria attramentaria</name>
    <dbReference type="NCBI Taxonomy" id="370345"/>
    <lineage>
        <taxon>Eukaryota</taxon>
        <taxon>Metazoa</taxon>
        <taxon>Spiralia</taxon>
        <taxon>Lophotrochozoa</taxon>
        <taxon>Mollusca</taxon>
        <taxon>Gastropoda</taxon>
        <taxon>Caenogastropoda</taxon>
        <taxon>Sorbeoconcha</taxon>
        <taxon>Cerithioidea</taxon>
        <taxon>Batillariidae</taxon>
        <taxon>Batillaria</taxon>
    </lineage>
</organism>
<dbReference type="PANTHER" id="PTHR18875:SF8">
    <property type="entry name" value="COILED-COIL DOMAIN-CONTAINING PROTEIN 18"/>
    <property type="match status" value="1"/>
</dbReference>
<feature type="compositionally biased region" description="Basic and acidic residues" evidence="5">
    <location>
        <begin position="725"/>
        <end position="735"/>
    </location>
</feature>
<feature type="compositionally biased region" description="Polar residues" evidence="5">
    <location>
        <begin position="656"/>
        <end position="666"/>
    </location>
</feature>
<accession>A0ABD0KXA6</accession>
<feature type="region of interest" description="Disordered" evidence="5">
    <location>
        <begin position="412"/>
        <end position="434"/>
    </location>
</feature>
<sequence length="905" mass="104078">MICSNHSLQSQVAQRESRCTELQQTVHRAQQDVQDKENIINQLETTLLETKRELSRVTQNGQDVLQQLQDKLSHSTQEVKHLQSALLLCRNEIKDHIQTMERTRQKFDSELSEREKAIGRLEARLKEVQMEITQRTEENIQLESELLEKQTQLQHRDSHINQLQHSEAGLKDNVRQLEQQLLKEKAQWMTEADELQLKMASQAADLDSALAKISELKQTIRELQDENRQAADEQSSLERHLQEERMKTQSQGTHITQLERGMRDLRVELEQKIEIVGDLEEQLRNNEADLQQQQRLVEQLDVDKIRMQREVKQLEERTSQLDDQVQKLMFDVKAKEQVLTDTRDMLRNTQAELSEKSLEASELKDALEERQQELQERVAMVTQLERTIHDTHQEMSQRMARVDSTLQKYESEIKERTGQTNSRQKQRLEEQKEENVEVTQELRLTREQLQTQHAEFLTARRELAASRRESERLGRELEEMSASHRNKEQNSARLSEELGASQARATQAEARLAAETSQLHRTMHDMQIKHREELDMMRMARDEALEQHSQALEKLGVQAQQLTDNERAYKHRLDQARGELEALHNELSSRKELIRGANETVFMKDSEIARLKTQVARLERKVKPALHVTISEPPDSRSQQSAVAVASTTAVHNADGTYQRTMSTSTEYHRSEQRPHADHSSPSSSRGASTSKQRYYLSLGPSGHLERHHRKSGHLDRSQNAGELPMKDTWDDRDPDTCGDVLVDQLVFSFERQAADEENGVTLDTDSKGVSKSAPRTQTHSQKVGKRKGKPSANVKSNSRGGSSDRGSSSDRGGVHKPTSMKPSSLKGEKADYSHHHFDPETLVSTYQGDASFTNMQPEKEVHELQQQLQANALRQVEIERQLRSHVDNSDSPMEQPDLIDLSAE</sequence>
<feature type="compositionally biased region" description="Low complexity" evidence="5">
    <location>
        <begin position="638"/>
        <end position="651"/>
    </location>
</feature>
<dbReference type="EMBL" id="JACVVK020000112">
    <property type="protein sequence ID" value="KAK7491701.1"/>
    <property type="molecule type" value="Genomic_DNA"/>
</dbReference>
<evidence type="ECO:0000256" key="4">
    <source>
        <dbReference type="SAM" id="Coils"/>
    </source>
</evidence>
<proteinExistence type="predicted"/>
<protein>
    <submittedName>
        <fullName evidence="6">Uncharacterized protein</fullName>
    </submittedName>
</protein>
<feature type="compositionally biased region" description="Basic and acidic residues" evidence="5">
    <location>
        <begin position="667"/>
        <end position="679"/>
    </location>
</feature>
<name>A0ABD0KXA6_9CAEN</name>
<reference evidence="6 7" key="1">
    <citation type="journal article" date="2023" name="Sci. Data">
        <title>Genome assembly of the Korean intertidal mud-creeper Batillaria attramentaria.</title>
        <authorList>
            <person name="Patra A.K."/>
            <person name="Ho P.T."/>
            <person name="Jun S."/>
            <person name="Lee S.J."/>
            <person name="Kim Y."/>
            <person name="Won Y.J."/>
        </authorList>
    </citation>
    <scope>NUCLEOTIDE SEQUENCE [LARGE SCALE GENOMIC DNA]</scope>
    <source>
        <strain evidence="6">Wonlab-2016</strain>
    </source>
</reference>
<feature type="compositionally biased region" description="Polar residues" evidence="5">
    <location>
        <begin position="762"/>
        <end position="782"/>
    </location>
</feature>
<comment type="subcellular location">
    <subcellularLocation>
        <location evidence="1">Cytoplasm</location>
    </subcellularLocation>
</comment>
<dbReference type="AlphaFoldDB" id="A0ABD0KXA6"/>
<evidence type="ECO:0000256" key="1">
    <source>
        <dbReference type="ARBA" id="ARBA00004496"/>
    </source>
</evidence>
<evidence type="ECO:0000313" key="7">
    <source>
        <dbReference type="Proteomes" id="UP001519460"/>
    </source>
</evidence>
<feature type="compositionally biased region" description="Basic and acidic residues" evidence="5">
    <location>
        <begin position="827"/>
        <end position="840"/>
    </location>
</feature>
<keyword evidence="3 4" id="KW-0175">Coiled coil</keyword>
<dbReference type="Proteomes" id="UP001519460">
    <property type="component" value="Unassembled WGS sequence"/>
</dbReference>
<feature type="coiled-coil region" evidence="4">
    <location>
        <begin position="12"/>
        <end position="85"/>
    </location>
</feature>
<dbReference type="PANTHER" id="PTHR18875">
    <property type="entry name" value="SARCOMA ANTIGEN NY-SAR-24/CYTOSKELETAL PROTEIN SOJO"/>
    <property type="match status" value="1"/>
</dbReference>
<evidence type="ECO:0000313" key="6">
    <source>
        <dbReference type="EMBL" id="KAK7491701.1"/>
    </source>
</evidence>
<feature type="region of interest" description="Disordered" evidence="5">
    <location>
        <begin position="882"/>
        <end position="905"/>
    </location>
</feature>
<feature type="region of interest" description="Disordered" evidence="5">
    <location>
        <begin position="463"/>
        <end position="491"/>
    </location>
</feature>
<feature type="compositionally biased region" description="Low complexity" evidence="5">
    <location>
        <begin position="680"/>
        <end position="691"/>
    </location>
</feature>
<feature type="compositionally biased region" description="Polar residues" evidence="5">
    <location>
        <begin position="843"/>
        <end position="857"/>
    </location>
</feature>
<evidence type="ECO:0000256" key="3">
    <source>
        <dbReference type="ARBA" id="ARBA00023054"/>
    </source>
</evidence>
<keyword evidence="2" id="KW-0963">Cytoplasm</keyword>
<feature type="region of interest" description="Disordered" evidence="5">
    <location>
        <begin position="758"/>
        <end position="869"/>
    </location>
</feature>
<evidence type="ECO:0000256" key="2">
    <source>
        <dbReference type="ARBA" id="ARBA00022490"/>
    </source>
</evidence>
<evidence type="ECO:0000256" key="5">
    <source>
        <dbReference type="SAM" id="MobiDB-lite"/>
    </source>
</evidence>
<comment type="caution">
    <text evidence="6">The sequence shown here is derived from an EMBL/GenBank/DDBJ whole genome shotgun (WGS) entry which is preliminary data.</text>
</comment>
<feature type="compositionally biased region" description="Low complexity" evidence="5">
    <location>
        <begin position="799"/>
        <end position="812"/>
    </location>
</feature>
<feature type="coiled-coil region" evidence="4">
    <location>
        <begin position="545"/>
        <end position="593"/>
    </location>
</feature>
<gene>
    <name evidence="6" type="ORF">BaRGS_00017154</name>
</gene>
<dbReference type="GO" id="GO:0005737">
    <property type="term" value="C:cytoplasm"/>
    <property type="evidence" value="ECO:0007669"/>
    <property type="project" value="UniProtKB-SubCell"/>
</dbReference>